<gene>
    <name evidence="5" type="primary">ydfH_2</name>
    <name evidence="5" type="ORF">GCE9029_02679</name>
</gene>
<evidence type="ECO:0000313" key="6">
    <source>
        <dbReference type="Proteomes" id="UP000071641"/>
    </source>
</evidence>
<keyword evidence="3" id="KW-0804">Transcription</keyword>
<dbReference type="InterPro" id="IPR008920">
    <property type="entry name" value="TF_FadR/GntR_C"/>
</dbReference>
<dbReference type="GO" id="GO:0003677">
    <property type="term" value="F:DNA binding"/>
    <property type="evidence" value="ECO:0007669"/>
    <property type="project" value="UniProtKB-KW"/>
</dbReference>
<protein>
    <submittedName>
        <fullName evidence="5">Putative HTH-type transcriptional regulator YdfH</fullName>
    </submittedName>
</protein>
<keyword evidence="2" id="KW-0238">DNA-binding</keyword>
<organism evidence="5 6">
    <name type="scientific">Grimontia celer</name>
    <dbReference type="NCBI Taxonomy" id="1796497"/>
    <lineage>
        <taxon>Bacteria</taxon>
        <taxon>Pseudomonadati</taxon>
        <taxon>Pseudomonadota</taxon>
        <taxon>Gammaproteobacteria</taxon>
        <taxon>Vibrionales</taxon>
        <taxon>Vibrionaceae</taxon>
        <taxon>Grimontia</taxon>
    </lineage>
</organism>
<feature type="domain" description="HTH gntR-type" evidence="4">
    <location>
        <begin position="3"/>
        <end position="70"/>
    </location>
</feature>
<dbReference type="GO" id="GO:0003700">
    <property type="term" value="F:DNA-binding transcription factor activity"/>
    <property type="evidence" value="ECO:0007669"/>
    <property type="project" value="InterPro"/>
</dbReference>
<keyword evidence="1" id="KW-0805">Transcription regulation</keyword>
<dbReference type="Gene3D" id="1.20.120.530">
    <property type="entry name" value="GntR ligand-binding domain-like"/>
    <property type="match status" value="1"/>
</dbReference>
<dbReference type="STRING" id="1796497.GCE9029_02679"/>
<dbReference type="SMART" id="SM00895">
    <property type="entry name" value="FCD"/>
    <property type="match status" value="1"/>
</dbReference>
<dbReference type="SUPFAM" id="SSF48008">
    <property type="entry name" value="GntR ligand-binding domain-like"/>
    <property type="match status" value="1"/>
</dbReference>
<dbReference type="Pfam" id="PF00392">
    <property type="entry name" value="GntR"/>
    <property type="match status" value="1"/>
</dbReference>
<dbReference type="PANTHER" id="PTHR43537:SF5">
    <property type="entry name" value="UXU OPERON TRANSCRIPTIONAL REGULATOR"/>
    <property type="match status" value="1"/>
</dbReference>
<dbReference type="InterPro" id="IPR011711">
    <property type="entry name" value="GntR_C"/>
</dbReference>
<evidence type="ECO:0000256" key="1">
    <source>
        <dbReference type="ARBA" id="ARBA00023015"/>
    </source>
</evidence>
<proteinExistence type="predicted"/>
<dbReference type="SMART" id="SM00345">
    <property type="entry name" value="HTH_GNTR"/>
    <property type="match status" value="1"/>
</dbReference>
<dbReference type="InterPro" id="IPR000524">
    <property type="entry name" value="Tscrpt_reg_HTH_GntR"/>
</dbReference>
<evidence type="ECO:0000259" key="4">
    <source>
        <dbReference type="PROSITE" id="PS50949"/>
    </source>
</evidence>
<evidence type="ECO:0000313" key="5">
    <source>
        <dbReference type="EMBL" id="CZF81546.1"/>
    </source>
</evidence>
<dbReference type="OrthoDB" id="6627771at2"/>
<dbReference type="Pfam" id="PF07729">
    <property type="entry name" value="FCD"/>
    <property type="match status" value="1"/>
</dbReference>
<dbReference type="InterPro" id="IPR036390">
    <property type="entry name" value="WH_DNA-bd_sf"/>
</dbReference>
<dbReference type="RefSeq" id="WP_062663718.1">
    <property type="nucleotide sequence ID" value="NZ_FIZX01000002.1"/>
</dbReference>
<dbReference type="AlphaFoldDB" id="A0A128F5G9"/>
<dbReference type="PROSITE" id="PS50949">
    <property type="entry name" value="HTH_GNTR"/>
    <property type="match status" value="1"/>
</dbReference>
<accession>A0A128F5G9</accession>
<keyword evidence="6" id="KW-1185">Reference proteome</keyword>
<dbReference type="Proteomes" id="UP000071641">
    <property type="component" value="Unassembled WGS sequence"/>
</dbReference>
<dbReference type="PANTHER" id="PTHR43537">
    <property type="entry name" value="TRANSCRIPTIONAL REGULATOR, GNTR FAMILY"/>
    <property type="match status" value="1"/>
</dbReference>
<reference evidence="6" key="1">
    <citation type="submission" date="2016-02" db="EMBL/GenBank/DDBJ databases">
        <authorList>
            <person name="Rodrigo-Torres Lidia"/>
            <person name="Arahal R.David."/>
        </authorList>
    </citation>
    <scope>NUCLEOTIDE SEQUENCE [LARGE SCALE GENOMIC DNA]</scope>
    <source>
        <strain evidence="6">CECT 9029</strain>
    </source>
</reference>
<name>A0A128F5G9_9GAMM</name>
<evidence type="ECO:0000256" key="3">
    <source>
        <dbReference type="ARBA" id="ARBA00023163"/>
    </source>
</evidence>
<sequence length="223" mass="25782">MKKKLTETAYHTLREMVLSNELEVGHYYLEEALAERLQISRTPLREACIRLSQEGLVDMVPRRGVFIKPISLEELKEIYEVIAALELQSIRLLQSEHCQGEDWEALRFHVEELNRALKEENKEGWMLHDTGFHLALIRLCGNQTLASLTQHMLDKSQRIRLLTFKVRAIPKESTDEHTRTFQAMENGDFEEALNIHELHRKRSSGELVALLKGIAGLIDVTSR</sequence>
<dbReference type="Gene3D" id="1.10.10.10">
    <property type="entry name" value="Winged helix-like DNA-binding domain superfamily/Winged helix DNA-binding domain"/>
    <property type="match status" value="1"/>
</dbReference>
<dbReference type="CDD" id="cd07377">
    <property type="entry name" value="WHTH_GntR"/>
    <property type="match status" value="1"/>
</dbReference>
<dbReference type="InterPro" id="IPR036388">
    <property type="entry name" value="WH-like_DNA-bd_sf"/>
</dbReference>
<dbReference type="EMBL" id="FIZX01000002">
    <property type="protein sequence ID" value="CZF81546.1"/>
    <property type="molecule type" value="Genomic_DNA"/>
</dbReference>
<dbReference type="SUPFAM" id="SSF46785">
    <property type="entry name" value="Winged helix' DNA-binding domain"/>
    <property type="match status" value="1"/>
</dbReference>
<evidence type="ECO:0000256" key="2">
    <source>
        <dbReference type="ARBA" id="ARBA00023125"/>
    </source>
</evidence>